<dbReference type="CDD" id="cd03244">
    <property type="entry name" value="ABCC_MRP_domain2"/>
    <property type="match status" value="1"/>
</dbReference>
<dbReference type="InterPro" id="IPR036640">
    <property type="entry name" value="ABC1_TM_sf"/>
</dbReference>
<keyword evidence="5" id="KW-0547">Nucleotide-binding</keyword>
<dbReference type="Proteomes" id="UP001217089">
    <property type="component" value="Unassembled WGS sequence"/>
</dbReference>
<feature type="transmembrane region" description="Helical" evidence="10">
    <location>
        <begin position="737"/>
        <end position="753"/>
    </location>
</feature>
<dbReference type="Gene3D" id="1.20.1560.10">
    <property type="entry name" value="ABC transporter type 1, transmembrane domain"/>
    <property type="match status" value="1"/>
</dbReference>
<feature type="region of interest" description="Disordered" evidence="9">
    <location>
        <begin position="450"/>
        <end position="475"/>
    </location>
</feature>
<evidence type="ECO:0000256" key="8">
    <source>
        <dbReference type="ARBA" id="ARBA00023136"/>
    </source>
</evidence>
<evidence type="ECO:0000256" key="6">
    <source>
        <dbReference type="ARBA" id="ARBA00022840"/>
    </source>
</evidence>
<comment type="subcellular location">
    <subcellularLocation>
        <location evidence="1">Vacuole membrane</location>
        <topology evidence="1">Multi-pass membrane protein</topology>
    </subcellularLocation>
</comment>
<feature type="transmembrane region" description="Helical" evidence="10">
    <location>
        <begin position="127"/>
        <end position="144"/>
    </location>
</feature>
<keyword evidence="3 10" id="KW-0812">Transmembrane</keyword>
<feature type="domain" description="ABC transporter" evidence="11">
    <location>
        <begin position="196"/>
        <end position="445"/>
    </location>
</feature>
<accession>A0ABQ9EWY3</accession>
<dbReference type="PANTHER" id="PTHR24223">
    <property type="entry name" value="ATP-BINDING CASSETTE SUB-FAMILY C"/>
    <property type="match status" value="1"/>
</dbReference>
<name>A0ABQ9EWY3_TEGGR</name>
<evidence type="ECO:0000259" key="12">
    <source>
        <dbReference type="PROSITE" id="PS50929"/>
    </source>
</evidence>
<keyword evidence="14" id="KW-1185">Reference proteome</keyword>
<evidence type="ECO:0000256" key="5">
    <source>
        <dbReference type="ARBA" id="ARBA00022741"/>
    </source>
</evidence>
<dbReference type="InterPro" id="IPR027417">
    <property type="entry name" value="P-loop_NTPase"/>
</dbReference>
<feature type="transmembrane region" description="Helical" evidence="10">
    <location>
        <begin position="493"/>
        <end position="514"/>
    </location>
</feature>
<keyword evidence="2" id="KW-0813">Transport</keyword>
<evidence type="ECO:0000313" key="13">
    <source>
        <dbReference type="EMBL" id="KAJ8308836.1"/>
    </source>
</evidence>
<dbReference type="PROSITE" id="PS50893">
    <property type="entry name" value="ABC_TRANSPORTER_2"/>
    <property type="match status" value="2"/>
</dbReference>
<dbReference type="InterPro" id="IPR003593">
    <property type="entry name" value="AAA+_ATPase"/>
</dbReference>
<keyword evidence="8 10" id="KW-0472">Membrane</keyword>
<evidence type="ECO:0000256" key="7">
    <source>
        <dbReference type="ARBA" id="ARBA00022989"/>
    </source>
</evidence>
<organism evidence="13 14">
    <name type="scientific">Tegillarca granosa</name>
    <name type="common">Malaysian cockle</name>
    <name type="synonym">Anadara granosa</name>
    <dbReference type="NCBI Taxonomy" id="220873"/>
    <lineage>
        <taxon>Eukaryota</taxon>
        <taxon>Metazoa</taxon>
        <taxon>Spiralia</taxon>
        <taxon>Lophotrochozoa</taxon>
        <taxon>Mollusca</taxon>
        <taxon>Bivalvia</taxon>
        <taxon>Autobranchia</taxon>
        <taxon>Pteriomorphia</taxon>
        <taxon>Arcoida</taxon>
        <taxon>Arcoidea</taxon>
        <taxon>Arcidae</taxon>
        <taxon>Tegillarca</taxon>
    </lineage>
</organism>
<evidence type="ECO:0000259" key="11">
    <source>
        <dbReference type="PROSITE" id="PS50893"/>
    </source>
</evidence>
<evidence type="ECO:0000256" key="4">
    <source>
        <dbReference type="ARBA" id="ARBA00022737"/>
    </source>
</evidence>
<proteinExistence type="predicted"/>
<dbReference type="CDD" id="cd18603">
    <property type="entry name" value="ABC_6TM_MRP1_2_3_6_D2_like"/>
    <property type="match status" value="1"/>
</dbReference>
<dbReference type="PROSITE" id="PS00211">
    <property type="entry name" value="ABC_TRANSPORTER_1"/>
    <property type="match status" value="2"/>
</dbReference>
<gene>
    <name evidence="13" type="ORF">KUTeg_013710</name>
</gene>
<dbReference type="CDD" id="cd03250">
    <property type="entry name" value="ABCC_MRP_domain1"/>
    <property type="match status" value="1"/>
</dbReference>
<evidence type="ECO:0000256" key="10">
    <source>
        <dbReference type="SAM" id="Phobius"/>
    </source>
</evidence>
<evidence type="ECO:0000256" key="1">
    <source>
        <dbReference type="ARBA" id="ARBA00004128"/>
    </source>
</evidence>
<feature type="transmembrane region" description="Helical" evidence="10">
    <location>
        <begin position="648"/>
        <end position="666"/>
    </location>
</feature>
<feature type="transmembrane region" description="Helical" evidence="10">
    <location>
        <begin position="760"/>
        <end position="779"/>
    </location>
</feature>
<dbReference type="PANTHER" id="PTHR24223:SF443">
    <property type="entry name" value="MULTIDRUG-RESISTANCE LIKE PROTEIN 1, ISOFORM I"/>
    <property type="match status" value="1"/>
</dbReference>
<feature type="domain" description="ABC transporter" evidence="11">
    <location>
        <begin position="825"/>
        <end position="1013"/>
    </location>
</feature>
<reference evidence="13 14" key="1">
    <citation type="submission" date="2022-12" db="EMBL/GenBank/DDBJ databases">
        <title>Chromosome-level genome of Tegillarca granosa.</title>
        <authorList>
            <person name="Kim J."/>
        </authorList>
    </citation>
    <scope>NUCLEOTIDE SEQUENCE [LARGE SCALE GENOMIC DNA]</scope>
    <source>
        <strain evidence="13">Teg-2019</strain>
        <tissue evidence="13">Adductor muscle</tissue>
    </source>
</reference>
<keyword evidence="7 10" id="KW-1133">Transmembrane helix</keyword>
<evidence type="ECO:0000313" key="14">
    <source>
        <dbReference type="Proteomes" id="UP001217089"/>
    </source>
</evidence>
<feature type="compositionally biased region" description="Acidic residues" evidence="9">
    <location>
        <begin position="453"/>
        <end position="462"/>
    </location>
</feature>
<dbReference type="InterPro" id="IPR011527">
    <property type="entry name" value="ABC1_TM_dom"/>
</dbReference>
<dbReference type="SUPFAM" id="SSF52540">
    <property type="entry name" value="P-loop containing nucleoside triphosphate hydrolases"/>
    <property type="match status" value="2"/>
</dbReference>
<dbReference type="InterPro" id="IPR017871">
    <property type="entry name" value="ABC_transporter-like_CS"/>
</dbReference>
<dbReference type="Pfam" id="PF00005">
    <property type="entry name" value="ABC_tran"/>
    <property type="match status" value="2"/>
</dbReference>
<sequence>MEDYFHNICENSSIRDTGTDLNATSPDISGCVQSTLLMWMPCGLFWLFLPNYISSLISRKDQPLPSSTYHISAKKFITWLLCVLTANELVMLYGLDEDVMFELKSASIPPVIRIATFDDGIHTLMSALIYWGLVVVQFILHCFAEKAPVNLEESNGKKPCPEVHASFLSKLSFQWMNSLIIGGYEKPITEDDIWDMRPQDKAKAVVPEFEELWNQEMEACKRMLITFIETKTNEETWKGYVLACSFYLNAMVTFGLVYNNDINMDGLIMKLFTTLTTAIYKKGTIGYVPQQAWIQNAKLRDNILFCKQMNQDKYNKVIKACSLTNDLEMLAAGDKTEIGEKGINLSGGQKQRVNLARAVYHDADIYLLDDPLSAVDSHVGKHIFEEVVGEYGLLKDKTRVLVTHGVHWLPKVDQIIVMRNGEISEIGTYSELLQNGKEFSEFLKTYSSAASDTSEDIADDDEKQEKDDGTLIEDEESETGQVKLSVFVKYFQAFGNWWFIILCLVAVLKEFFFLSNSVTLSYWTEDEIIKNHTLLNTTEYKYRNMLYIAMYAGCGLVGHVFDVVYALIVFLRSIVASRQLHGAMLKNILRCPMSFFDTTPVARILNRFTSDIDTTDHSLPHHIRHVFLQLLNITVTLVVITYNTPLFITVIIPATFLYRLVQKYFVTSIRQLERLRSKKNSPMISHVGESISGVSTIRAYGKQDSFIKEHEKRLEMNVMCLYIVICAHKWLGLRLEAISYLFVFGTALFSVMSDDVSSGVVGLCMAFILQITGSLNGMVHNSVRLETSAIGIERIKEYTEKETEAALLSENKPSSSWPSSGNISIKKYQTRYRSGLDLVLKGIDCEIKGGERVGVVGRTGAGKSSLMSALFRLIEATDGRIEIDGRDISTIGLHDLRNKLTILPQTLLITFPTAELWTALEHAHLKDFVKGLSDGLKYECGEGGQNLSVGQRQLVCLARALLYKTKILILDEATAAVDMETDDLIQKTIRTEFKDCTVMAIAHRLNTIMDYDK</sequence>
<feature type="transmembrane region" description="Helical" evidence="10">
    <location>
        <begin position="76"/>
        <end position="95"/>
    </location>
</feature>
<feature type="domain" description="ABC transmembrane type-1" evidence="12">
    <location>
        <begin position="500"/>
        <end position="787"/>
    </location>
</feature>
<feature type="transmembrane region" description="Helical" evidence="10">
    <location>
        <begin position="36"/>
        <end position="55"/>
    </location>
</feature>
<keyword evidence="4" id="KW-0677">Repeat</keyword>
<dbReference type="PROSITE" id="PS50929">
    <property type="entry name" value="ABC_TM1F"/>
    <property type="match status" value="1"/>
</dbReference>
<dbReference type="SUPFAM" id="SSF90123">
    <property type="entry name" value="ABC transporter transmembrane region"/>
    <property type="match status" value="1"/>
</dbReference>
<evidence type="ECO:0000256" key="3">
    <source>
        <dbReference type="ARBA" id="ARBA00022692"/>
    </source>
</evidence>
<evidence type="ECO:0000256" key="9">
    <source>
        <dbReference type="SAM" id="MobiDB-lite"/>
    </source>
</evidence>
<evidence type="ECO:0008006" key="15">
    <source>
        <dbReference type="Google" id="ProtNLM"/>
    </source>
</evidence>
<dbReference type="InterPro" id="IPR050173">
    <property type="entry name" value="ABC_transporter_C-like"/>
</dbReference>
<comment type="caution">
    <text evidence="13">The sequence shown here is derived from an EMBL/GenBank/DDBJ whole genome shotgun (WGS) entry which is preliminary data.</text>
</comment>
<keyword evidence="6" id="KW-0067">ATP-binding</keyword>
<protein>
    <recommendedName>
        <fullName evidence="15">Multidrug resistance-associated protein 1</fullName>
    </recommendedName>
</protein>
<feature type="transmembrane region" description="Helical" evidence="10">
    <location>
        <begin position="545"/>
        <end position="571"/>
    </location>
</feature>
<dbReference type="EMBL" id="JARBDR010000657">
    <property type="protein sequence ID" value="KAJ8308836.1"/>
    <property type="molecule type" value="Genomic_DNA"/>
</dbReference>
<evidence type="ECO:0000256" key="2">
    <source>
        <dbReference type="ARBA" id="ARBA00022448"/>
    </source>
</evidence>
<dbReference type="Gene3D" id="3.40.50.300">
    <property type="entry name" value="P-loop containing nucleotide triphosphate hydrolases"/>
    <property type="match status" value="2"/>
</dbReference>
<dbReference type="InterPro" id="IPR003439">
    <property type="entry name" value="ABC_transporter-like_ATP-bd"/>
</dbReference>
<dbReference type="Pfam" id="PF00664">
    <property type="entry name" value="ABC_membrane"/>
    <property type="match status" value="1"/>
</dbReference>
<dbReference type="SMART" id="SM00382">
    <property type="entry name" value="AAA"/>
    <property type="match status" value="1"/>
</dbReference>